<sequence length="274" mass="30261">MIDALVTFGGIVAAFSIFDLLLDSKGRGKLSEYIFGFHNVPKGSIEAFVARTICNALSNRNDEVSIVRVLIWSIAMAPLCAVLGDVIFTSDMLSFNISESAYAILVRNVLWNPSLFLSIFAIIAIVSLPFDYWNAIVAKRIYSEKSSSIGVWHLALNAIISGVPVAFFYFGLTGGWLYAWLLDHFLNASVSQTDGFVQLLVIHLFVYLPASIGSSVYLSFLVRISVTFFAIIIRFLLAITTLNRGIAMHSRAHDFPFTSVGVFFAVCYSIINLL</sequence>
<dbReference type="EMBL" id="JAABNR010000006">
    <property type="protein sequence ID" value="NBZ87630.1"/>
    <property type="molecule type" value="Genomic_DNA"/>
</dbReference>
<feature type="transmembrane region" description="Helical" evidence="1">
    <location>
        <begin position="255"/>
        <end position="273"/>
    </location>
</feature>
<dbReference type="AlphaFoldDB" id="A0AAE4YDJ4"/>
<gene>
    <name evidence="2" type="ORF">GV832_08560</name>
</gene>
<name>A0AAE4YDJ4_9RHOB</name>
<keyword evidence="1" id="KW-1133">Transmembrane helix</keyword>
<feature type="transmembrane region" description="Helical" evidence="1">
    <location>
        <begin position="185"/>
        <end position="208"/>
    </location>
</feature>
<feature type="transmembrane region" description="Helical" evidence="1">
    <location>
        <begin position="220"/>
        <end position="243"/>
    </location>
</feature>
<feature type="transmembrane region" description="Helical" evidence="1">
    <location>
        <begin position="6"/>
        <end position="22"/>
    </location>
</feature>
<protein>
    <submittedName>
        <fullName evidence="2">Uncharacterized protein</fullName>
    </submittedName>
</protein>
<dbReference type="Proteomes" id="UP001193501">
    <property type="component" value="Unassembled WGS sequence"/>
</dbReference>
<comment type="caution">
    <text evidence="2">The sequence shown here is derived from an EMBL/GenBank/DDBJ whole genome shotgun (WGS) entry which is preliminary data.</text>
</comment>
<evidence type="ECO:0000313" key="3">
    <source>
        <dbReference type="Proteomes" id="UP001193501"/>
    </source>
</evidence>
<keyword evidence="1" id="KW-0472">Membrane</keyword>
<evidence type="ECO:0000256" key="1">
    <source>
        <dbReference type="SAM" id="Phobius"/>
    </source>
</evidence>
<keyword evidence="3" id="KW-1185">Reference proteome</keyword>
<feature type="transmembrane region" description="Helical" evidence="1">
    <location>
        <begin position="154"/>
        <end position="179"/>
    </location>
</feature>
<evidence type="ECO:0000313" key="2">
    <source>
        <dbReference type="EMBL" id="NBZ87630.1"/>
    </source>
</evidence>
<feature type="transmembrane region" description="Helical" evidence="1">
    <location>
        <begin position="69"/>
        <end position="90"/>
    </location>
</feature>
<keyword evidence="1" id="KW-0812">Transmembrane</keyword>
<accession>A0AAE4YDJ4</accession>
<feature type="transmembrane region" description="Helical" evidence="1">
    <location>
        <begin position="110"/>
        <end position="133"/>
    </location>
</feature>
<dbReference type="RefSeq" id="WP_168774426.1">
    <property type="nucleotide sequence ID" value="NZ_JAABNR010000006.1"/>
</dbReference>
<organism evidence="2 3">
    <name type="scientific">Stagnihabitans tardus</name>
    <dbReference type="NCBI Taxonomy" id="2699202"/>
    <lineage>
        <taxon>Bacteria</taxon>
        <taxon>Pseudomonadati</taxon>
        <taxon>Pseudomonadota</taxon>
        <taxon>Alphaproteobacteria</taxon>
        <taxon>Rhodobacterales</taxon>
        <taxon>Paracoccaceae</taxon>
        <taxon>Stagnihabitans</taxon>
    </lineage>
</organism>
<proteinExistence type="predicted"/>
<reference evidence="2" key="1">
    <citation type="submission" date="2020-01" db="EMBL/GenBank/DDBJ databases">
        <authorList>
            <person name="Chen W.-M."/>
        </authorList>
    </citation>
    <scope>NUCLEOTIDE SEQUENCE</scope>
    <source>
        <strain evidence="2">CYK-10</strain>
    </source>
</reference>